<accession>A0A8H8S1U0</accession>
<dbReference type="Gene3D" id="3.10.450.40">
    <property type="match status" value="1"/>
</dbReference>
<evidence type="ECO:0000259" key="2">
    <source>
        <dbReference type="Pfam" id="PF02727"/>
    </source>
</evidence>
<keyword evidence="1" id="KW-0479">Metal-binding</keyword>
<keyword evidence="1" id="KW-0560">Oxidoreductase</keyword>
<dbReference type="PANTHER" id="PTHR10638">
    <property type="entry name" value="COPPER AMINE OXIDASE"/>
    <property type="match status" value="1"/>
</dbReference>
<comment type="caution">
    <text evidence="3">The sequence shown here is derived from an EMBL/GenBank/DDBJ whole genome shotgun (WGS) entry which is preliminary data.</text>
</comment>
<dbReference type="GO" id="GO:0005507">
    <property type="term" value="F:copper ion binding"/>
    <property type="evidence" value="ECO:0007669"/>
    <property type="project" value="InterPro"/>
</dbReference>
<keyword evidence="1" id="KW-0801">TPQ</keyword>
<proteinExistence type="inferred from homology"/>
<comment type="cofactor">
    <cofactor evidence="1">
        <name>Cu cation</name>
        <dbReference type="ChEBI" id="CHEBI:23378"/>
    </cofactor>
    <text evidence="1">Contains 1 topaquinone per subunit.</text>
</comment>
<evidence type="ECO:0000313" key="3">
    <source>
        <dbReference type="EMBL" id="TVY45086.1"/>
    </source>
</evidence>
<dbReference type="OrthoDB" id="5421007at2759"/>
<dbReference type="GO" id="GO:0009308">
    <property type="term" value="P:amine metabolic process"/>
    <property type="evidence" value="ECO:0007669"/>
    <property type="project" value="UniProtKB-UniRule"/>
</dbReference>
<comment type="similarity">
    <text evidence="1">Belongs to the copper/topaquinone oxidase family.</text>
</comment>
<dbReference type="EMBL" id="QGMJ01000021">
    <property type="protein sequence ID" value="TVY45086.1"/>
    <property type="molecule type" value="Genomic_DNA"/>
</dbReference>
<dbReference type="Pfam" id="PF02727">
    <property type="entry name" value="Cu_amine_oxidN2"/>
    <property type="match status" value="1"/>
</dbReference>
<dbReference type="Proteomes" id="UP000462212">
    <property type="component" value="Unassembled WGS sequence"/>
</dbReference>
<sequence>MLLKKTTEEVHPLDPLSPSEISSVAEVLRATFPANQVIFRVITLAEPPKALLVPYLSAERANLPRPVVPRKAFCQYYLDDRQQFRQLEIDLATKELSAREALPGKHSYTDAEEGVRAEAACLADLKVQDAIKQLDLPEKCRCCGGAVDVCTGWAGGYVAAHHYGKIEILLPRSSVWSACVRDVMNERNAD</sequence>
<keyword evidence="1" id="KW-0186">Copper</keyword>
<dbReference type="AlphaFoldDB" id="A0A8H8S1U0"/>
<feature type="domain" description="Copper amine oxidase N2-terminal" evidence="2">
    <location>
        <begin position="11"/>
        <end position="96"/>
    </location>
</feature>
<name>A0A8H8S1U0_9HELO</name>
<evidence type="ECO:0000256" key="1">
    <source>
        <dbReference type="RuleBase" id="RU000672"/>
    </source>
</evidence>
<keyword evidence="4" id="KW-1185">Reference proteome</keyword>
<reference evidence="3 4" key="1">
    <citation type="submission" date="2018-05" db="EMBL/GenBank/DDBJ databases">
        <title>Genome sequencing and assembly of the regulated plant pathogen Lachnellula willkommii and related sister species for the development of diagnostic species identification markers.</title>
        <authorList>
            <person name="Giroux E."/>
            <person name="Bilodeau G."/>
        </authorList>
    </citation>
    <scope>NUCLEOTIDE SEQUENCE [LARGE SCALE GENOMIC DNA]</scope>
    <source>
        <strain evidence="3 4">CBS 197.66</strain>
    </source>
</reference>
<dbReference type="GO" id="GO:0008131">
    <property type="term" value="F:primary methylamine oxidase activity"/>
    <property type="evidence" value="ECO:0007669"/>
    <property type="project" value="InterPro"/>
</dbReference>
<organism evidence="3 4">
    <name type="scientific">Lachnellula subtilissima</name>
    <dbReference type="NCBI Taxonomy" id="602034"/>
    <lineage>
        <taxon>Eukaryota</taxon>
        <taxon>Fungi</taxon>
        <taxon>Dikarya</taxon>
        <taxon>Ascomycota</taxon>
        <taxon>Pezizomycotina</taxon>
        <taxon>Leotiomycetes</taxon>
        <taxon>Helotiales</taxon>
        <taxon>Lachnaceae</taxon>
        <taxon>Lachnellula</taxon>
    </lineage>
</organism>
<dbReference type="GO" id="GO:0048038">
    <property type="term" value="F:quinone binding"/>
    <property type="evidence" value="ECO:0007669"/>
    <property type="project" value="InterPro"/>
</dbReference>
<dbReference type="SUPFAM" id="SSF54416">
    <property type="entry name" value="Amine oxidase N-terminal region"/>
    <property type="match status" value="1"/>
</dbReference>
<dbReference type="EC" id="1.4.3.-" evidence="1"/>
<gene>
    <name evidence="3" type="primary">AO-I_4</name>
    <name evidence="3" type="ORF">LSUB1_G000554</name>
</gene>
<dbReference type="InterPro" id="IPR000269">
    <property type="entry name" value="Cu_amine_oxidase"/>
</dbReference>
<dbReference type="InterPro" id="IPR015800">
    <property type="entry name" value="Cu_amine_oxidase_N2"/>
</dbReference>
<comment type="PTM">
    <text evidence="1">Topaquinone (TPQ) is generated by copper-dependent autoxidation of a specific tyrosyl residue.</text>
</comment>
<dbReference type="InterPro" id="IPR016182">
    <property type="entry name" value="Cu_amine_oxidase_N-reg"/>
</dbReference>
<protein>
    <recommendedName>
        <fullName evidence="1">Amine oxidase</fullName>
        <ecNumber evidence="1">1.4.3.-</ecNumber>
    </recommendedName>
</protein>
<dbReference type="PANTHER" id="PTHR10638:SF33">
    <property type="entry name" value="AMINE OXIDASE"/>
    <property type="match status" value="1"/>
</dbReference>
<evidence type="ECO:0000313" key="4">
    <source>
        <dbReference type="Proteomes" id="UP000462212"/>
    </source>
</evidence>